<dbReference type="GO" id="GO:0003677">
    <property type="term" value="F:DNA binding"/>
    <property type="evidence" value="ECO:0007669"/>
    <property type="project" value="UniProtKB-KW"/>
</dbReference>
<keyword evidence="17" id="KW-0539">Nucleus</keyword>
<keyword evidence="7" id="KW-0677">Repeat</keyword>
<feature type="transmembrane region" description="Helical" evidence="20">
    <location>
        <begin position="3802"/>
        <end position="3828"/>
    </location>
</feature>
<dbReference type="InterPro" id="IPR027417">
    <property type="entry name" value="P-loop_NTPase"/>
</dbReference>
<feature type="compositionally biased region" description="Low complexity" evidence="19">
    <location>
        <begin position="344"/>
        <end position="353"/>
    </location>
</feature>
<dbReference type="Gene3D" id="4.10.1100.10">
    <property type="entry name" value="Transcription factor, SBP-box domain"/>
    <property type="match status" value="1"/>
</dbReference>
<evidence type="ECO:0000256" key="10">
    <source>
        <dbReference type="ARBA" id="ARBA00022833"/>
    </source>
</evidence>
<evidence type="ECO:0000256" key="14">
    <source>
        <dbReference type="ARBA" id="ARBA00023125"/>
    </source>
</evidence>
<dbReference type="InterPro" id="IPR034003">
    <property type="entry name" value="ABCG_PDR_2"/>
</dbReference>
<evidence type="ECO:0000256" key="11">
    <source>
        <dbReference type="ARBA" id="ARBA00022840"/>
    </source>
</evidence>
<comment type="caution">
    <text evidence="23">The sequence shown here is derived from an EMBL/GenBank/DDBJ whole genome shotgun (WGS) entry which is preliminary data.</text>
</comment>
<feature type="region of interest" description="Disordered" evidence="19">
    <location>
        <begin position="339"/>
        <end position="358"/>
    </location>
</feature>
<evidence type="ECO:0000256" key="8">
    <source>
        <dbReference type="ARBA" id="ARBA00022741"/>
    </source>
</evidence>
<evidence type="ECO:0000256" key="18">
    <source>
        <dbReference type="PROSITE-ProRule" id="PRU00470"/>
    </source>
</evidence>
<dbReference type="SMART" id="SM00382">
    <property type="entry name" value="AAA"/>
    <property type="match status" value="3"/>
</dbReference>
<evidence type="ECO:0000256" key="5">
    <source>
        <dbReference type="ARBA" id="ARBA00022692"/>
    </source>
</evidence>
<evidence type="ECO:0000256" key="7">
    <source>
        <dbReference type="ARBA" id="ARBA00022737"/>
    </source>
</evidence>
<feature type="transmembrane region" description="Helical" evidence="20">
    <location>
        <begin position="3341"/>
        <end position="3368"/>
    </location>
</feature>
<dbReference type="Pfam" id="PF08370">
    <property type="entry name" value="PDR_assoc"/>
    <property type="match status" value="2"/>
</dbReference>
<evidence type="ECO:0000256" key="9">
    <source>
        <dbReference type="ARBA" id="ARBA00022771"/>
    </source>
</evidence>
<comment type="similarity">
    <text evidence="3">Belongs to the ABC transporter superfamily. ABCG family. PDR (TC 3.A.1.205) subfamily.</text>
</comment>
<feature type="domain" description="ABC transporter" evidence="21">
    <location>
        <begin position="3426"/>
        <end position="3679"/>
    </location>
</feature>
<dbReference type="GO" id="GO:0008270">
    <property type="term" value="F:zinc ion binding"/>
    <property type="evidence" value="ECO:0007669"/>
    <property type="project" value="UniProtKB-KW"/>
</dbReference>
<dbReference type="FunFam" id="3.40.50.300:FF:000179">
    <property type="entry name" value="ABC transporter G family member 34"/>
    <property type="match status" value="2"/>
</dbReference>
<keyword evidence="9 18" id="KW-0863">Zinc-finger</keyword>
<dbReference type="InterPro" id="IPR036770">
    <property type="entry name" value="Ankyrin_rpt-contain_sf"/>
</dbReference>
<dbReference type="InterPro" id="IPR036893">
    <property type="entry name" value="SBP_sf"/>
</dbReference>
<feature type="transmembrane region" description="Helical" evidence="20">
    <location>
        <begin position="3862"/>
        <end position="3880"/>
    </location>
</feature>
<keyword evidence="16" id="KW-0804">Transcription</keyword>
<keyword evidence="4" id="KW-0813">Transport</keyword>
<feature type="compositionally biased region" description="Polar residues" evidence="19">
    <location>
        <begin position="463"/>
        <end position="479"/>
    </location>
</feature>
<sequence>MEKVDYFLSLTYSLKKTQPFPKFSLSHLAVTRAVIEATIGGKSRHLYGPVVSDLKEVGKKNLEWDLNDWKWDGDLFTASPLNSAPSDCRSRQLFPTGPVPNENAGFWNSKSYCSDDNDNLGDEKGKRELEKRRRVVFIEDEDLNYEVGSLNLKLGEQVNPIMDEDAKSGKKKKKVTMTASNRAVCQVEDCRADLSNAKDYHRRHKVCDAHSKASKALVGNDMQRFCQQCSRFHVLQEFDEGKRSCRRRLAGHNKRRRKTHLENLVNEGSLNDEKANSYLLITNSSDQTKDQDLLSHILKSLANLAGATNGRSLSGSLQGSQGLANAGAIVGNLDKAQDALTNGPESARPSSSASRKDDCIISQDLPRPLGQCGTLPISNLVQKRILDNDAQVGTLQPRSGSQSITLFPSRDNLRAKTNEPETTVGKIKLNNFDLNNAYDDSQHCVENPERSHAPIDAGMGSFSCPSDSQKTSPPHTSGKSDSTFSQSPSSSSGEAQIRTDRIVFKLFGKDPNDFPVALRAQILDWLSHSPTDIESYIRPGCIVLTIYLCLEKSKWEEVCLDLGASLNRLLNASSDSFWQTGWVHVRVQNCVSFIYNGRVVLDTPLPIKSHKNCRISSITPIAVSLSERTQFVVRGFDIARPMTRLLCAVEGKYLVQETCYDLMDGAGTMNELDKLQHLNFQCSVPNFVGRGFIEVEDHGLSSSFFPFIVAEPEICSEIRMLEDAIMVDETATDMHKIAERMDIKNQALDFIHEIGWLLHRSRLKFRLGQLDPNLDLFPFKRFKWLIQFSMDHDWCAVVRKLLAIVLDGTVDAGEHSSIELALLDMGLLHRAVRRNCRPMVELLLRYIPDKKFGGTGTQQNQLVYGHNSRFMFKPDVVGPAGLTPLHVAASGDGAEEVLDALTDDPGLVGIDAWKRARDSKGLTPYDYAYLRDHYSYIHLIQRKINKKSESGNVVLDIPSSLVDCNFKQKDGGKLPKVTSLHTEKIKMKETHQQCCKLCEQKLVFAAPRTSLVYRPAVLSMVAIAAVCVCVALLFKSCPEVLYVFQPFRWELLKTCYSIMVEAYRKEGMNDKIYYLEQEKQEMIADGALMCVIIIYGRWAAHTSVAYTEGWSISFYPSMDSQMSGPVKIEYSQDIELTESGRSTISSLSGNQVPSFHGVSIGNSDHYVSNGVVENDLQQRDTIERLPAFERITSAFLDKSDDDKTGNKQEDVNRKIIVNAVKLGAQDRHVLIEKLIKHIENDNLRLMQKLRKRLDQVGVEFPTVEVRYRSLFVEAECEVVHGKPLPTLWSTAKGTLSDDFTAWPSRVWQNHVVVGARWETEPFPQRELSYNGYGLGEFVPQKTSAYVSQYDLHIPEMTVRETIDFSACCQGIGSRAEILMEVIRREKQAGIHPDSDVDAYMKGISVEGLKSTLQTDYILKVVYLILGLDICSDTMIGDAMRRGISGGQKKRLTTGEMIVGPTKALFMDEISNGLDSSSTSQIVSCLQQMAHVTHATVLISLLQPAPEIFDLFDDVILMAEGKIVYHGPRSSICKFFEDSGFRCPERKGVADFLQEVISRKDQARYWYCKEQPYSYISIDEFVKKFKESEFGQELDEELSKPFAKAESHKTALSFEKYSLPKWELFKLCSTREFLLMKRNYFIYVFKSALLVLIASVTMTVLLRTRMAVDAIHANYYMGALFYALIILVVDGIPELQMTVSRLAVFNKQRELCFYPAWAYAIPAAILKVPLSFLEAFVWTALTYYVIGYSPEVSRFSRQFLLFFLVHLTSTSLYRLIASVFQTVVASALAGSLIVLIVLLFGGFLIQKPSMPGWLEWGFWLSPLTYGEIGLTVNEFLAPRWGKVASANATIGQQILESRGLNFHGYFYWISVGALIGFTVLFNADPVKTRAIISSEKYNQLQGKIDVGICVGKNKSTTSACSKSSTGPNKGRLVLPFEPLTLTFKDVQYYVDTPLEMRKRVISPKRLQLLSDITGAFRPGVLTALMGASGAGKTTLMDVLSGRKTLGTIGGEIRISGYLKVQDTFARISGYCEQTDIHSPQITIEESLVYSAWLRLPPEIPKKNKFEFVNEVLGTIELGGIKDALVGIPGISGLSTEQRKRLTIAVELVSNPSIIFMDEPTSGLDARAAAVVMRAVKNVAETGRTVVCTIHQPSIDIFEAFEELLLMKLGGRIIYFGPVGQFSSKAIEYFESIPGVPKIEDKYNPATWMLEVTSRSAEAELGVDFAQIYLESTLYRENKQLVELLSSPIPGSKDLHFPRRFPQNGWEQLKACIWKLSLAYWRSPKYNLTRIFYNFSGSVLFGLLFWQQGKQIENHQDLFNILGSMYTAIIFFGISNCSGVLPYIAAERNVLYRERFAGMYSSWAYSFAQVLVEVPYLLAQAIIYVTITHTMIGYSLSPHKIFWSVYGMFCTLLSFNYLGMLLVSVTPDLQLASALSSPFYTMLHLFSGFFVPRTYIPKWWIWLYYISPTSWQLNCLLTSQYGDVEKEITVFGQTKSVAAFLEDYFGFHQNFLSVVAVVLIIFPVIFASLFAYFIGRLNFQKSLSVRLTMAQLPGPDEIESFRIELAEIGRNTSTSFRSQVPSFHSVSNGSSEHIRDADDEDMLQWAAIERLPTFERITTALFEEQDCTAANGDAKGKKIVNVSKLGAQERHMFIEKLIKHIENDNLRLLKKLKQRIDKVCVKLPTVEVRYRNLCVEAECELVHGKPLPTLWNTAKSFLSVMICGFASLSCSKQRTKVGIIKDAGGILKPGRNIFSQTLHFLAVEILEFLTLTYLCGRMTLLLGPPGCGKTTLLLALSGKLSHALEVSGEISYNGHSVEEFIPQKSSVYISQHDLHIPEMTARETIDFSARCQGTGTRADITLEVSRREKQAGLLPDPDVDAYMKAISVEGLKSTLQTDYILKILGLDICSDIMVGDAMRRGISGGQKKRLTTGEMIVGPVKALFMDEISNGLDSSTTFQIMSCMQHLAHITDATVLISLLQPAPETFDLFDDIILMAEGKIVYHGPRSTICNFFEVCGFRCPERKGIADFLQEVISRKDQGQYWHRAEQLYSYIPVDQFVKKFKESQFGEKLDKELSKPFDKSKSHKNALTFSKYSLTKWELFKACSMREFLLMKRNSFIYVLKSIQLVIVASICMTVLLRTRKGDDVIHANYYMGALFYALVILVVDGVPEIQMTTSRLAVFYKQRELYFYPAWAYAIPAAILKVPLSLLEAFVWTALTYYVIGYSPEFGRFLRQFLILFLLHLASLSMFRFVASIFQTAVASTTAGSISMLCCLLFGGFVVPKPSMPAWLQWGFWISPVTYGEIGLTTNEFLAPRWEKIVSGNTTIGQQTLESRGLNFHGYFYWVSVGALMGLALLFNIGFTLALTFLKPLGNSRAFISYEKYYQLQGRKDGVDHFDKDKKLHSATESSPGLKKGRMVLPFEPRVMTFKDVQYYVDTPLEMRKRGVLQKKLQLLSNITGAFRPGILTALMGVSGAGKTTLMDVLSGRKTGGTTEGEIRIGGYPKVQGTFARISGYCEQADIHSPQITIEESVVFSAWLRLPSAIDPKTKSDFVNEVLETIELDGIKDSLVGIPGISGLSTEQRKRLTIAVELVSNPSIIFMDEPTSGLDARAAAIVMRAAKNIVETGRTIVCTIHQPSIDIFEAFDELILMKTGGRLIYSGQLGQRSSALIEYFEKIPGVPKIKDNYNPATWMLEVTSKSAEAGLGVDFGQIYEGSTLYEENKKLVEQLSSPTPGSKDLHFPTQFSQSGWEQIKACLWKQNLSYWRSPSYNLLRISFISSGAFLFGLLFWQQGNNINNQQDLFSMLGAMYMGIIFFGVNSCSTVLPYVSAERTVLYRERFAGTYSAWAYSLAQLLIEVPYSFSLSVIYVIITYPMIGYSLSAYKIFWSFYGMFCTLLCFNYLGMLLISVTPNAQVAIILCSIAYATMNFFSGFIVPKKRIPMWWIWLYYICPTSWALEGMFTSQYGDLDMEISAFGETRTASAFIEDYFGYRQNFLGVVGLVLIIIPIVIASLFTYFIGKLNFQRR</sequence>
<dbReference type="Pfam" id="PF26102">
    <property type="entry name" value="Ig_SPL7"/>
    <property type="match status" value="1"/>
</dbReference>
<dbReference type="Gene3D" id="3.40.50.300">
    <property type="entry name" value="P-loop containing nucleotide triphosphate hydrolases"/>
    <property type="match status" value="4"/>
</dbReference>
<feature type="transmembrane region" description="Helical" evidence="20">
    <location>
        <begin position="1639"/>
        <end position="1660"/>
    </location>
</feature>
<keyword evidence="10" id="KW-0862">Zinc</keyword>
<feature type="transmembrane region" description="Helical" evidence="20">
    <location>
        <begin position="3234"/>
        <end position="3253"/>
    </location>
</feature>
<name>A0A835JZ50_9ROSI</name>
<keyword evidence="24" id="KW-1185">Reference proteome</keyword>
<dbReference type="Pfam" id="PF00005">
    <property type="entry name" value="ABC_tran"/>
    <property type="match status" value="3"/>
</dbReference>
<keyword evidence="5 20" id="KW-0812">Transmembrane</keyword>
<feature type="transmembrane region" description="Helical" evidence="20">
    <location>
        <begin position="2399"/>
        <end position="2423"/>
    </location>
</feature>
<dbReference type="Pfam" id="PF01061">
    <property type="entry name" value="ABC2_membrane"/>
    <property type="match status" value="4"/>
</dbReference>
<feature type="region of interest" description="Disordered" evidence="19">
    <location>
        <begin position="440"/>
        <end position="495"/>
    </location>
</feature>
<evidence type="ECO:0000256" key="20">
    <source>
        <dbReference type="SAM" id="Phobius"/>
    </source>
</evidence>
<feature type="region of interest" description="Disordered" evidence="19">
    <location>
        <begin position="393"/>
        <end position="422"/>
    </location>
</feature>
<feature type="transmembrane region" description="Helical" evidence="20">
    <location>
        <begin position="1712"/>
        <end position="1745"/>
    </location>
</feature>
<reference evidence="23 24" key="1">
    <citation type="submission" date="2020-10" db="EMBL/GenBank/DDBJ databases">
        <title>Plant Genome Project.</title>
        <authorList>
            <person name="Zhang R.-G."/>
        </authorList>
    </citation>
    <scope>NUCLEOTIDE SEQUENCE [LARGE SCALE GENOMIC DNA]</scope>
    <source>
        <strain evidence="23">FAFU-HL-1</strain>
        <tissue evidence="23">Leaf</tissue>
    </source>
</reference>
<dbReference type="SUPFAM" id="SSF48403">
    <property type="entry name" value="Ankyrin repeat"/>
    <property type="match status" value="1"/>
</dbReference>
<evidence type="ECO:0000256" key="13">
    <source>
        <dbReference type="ARBA" id="ARBA00023015"/>
    </source>
</evidence>
<feature type="transmembrane region" description="Helical" evidence="20">
    <location>
        <begin position="3149"/>
        <end position="3168"/>
    </location>
</feature>
<dbReference type="SUPFAM" id="SSF103612">
    <property type="entry name" value="SBT domain"/>
    <property type="match status" value="1"/>
</dbReference>
<dbReference type="FunFam" id="4.10.1100.10:FF:000001">
    <property type="entry name" value="Squamosa promoter-binding-like protein 14"/>
    <property type="match status" value="1"/>
</dbReference>
<protein>
    <submittedName>
        <fullName evidence="23">Uncharacterized protein</fullName>
    </submittedName>
</protein>
<keyword evidence="12 20" id="KW-1133">Transmembrane helix</keyword>
<feature type="transmembrane region" description="Helical" evidence="20">
    <location>
        <begin position="2289"/>
        <end position="2307"/>
    </location>
</feature>
<feature type="transmembrane region" description="Helical" evidence="20">
    <location>
        <begin position="3189"/>
        <end position="3222"/>
    </location>
</feature>
<dbReference type="GO" id="GO:0140359">
    <property type="term" value="F:ABC-type transporter activity"/>
    <property type="evidence" value="ECO:0007669"/>
    <property type="project" value="InterPro"/>
</dbReference>
<evidence type="ECO:0000256" key="4">
    <source>
        <dbReference type="ARBA" id="ARBA00022448"/>
    </source>
</evidence>
<evidence type="ECO:0000256" key="16">
    <source>
        <dbReference type="ARBA" id="ARBA00023163"/>
    </source>
</evidence>
<evidence type="ECO:0000259" key="21">
    <source>
        <dbReference type="PROSITE" id="PS50893"/>
    </source>
</evidence>
<dbReference type="GO" id="GO:0005634">
    <property type="term" value="C:nucleus"/>
    <property type="evidence" value="ECO:0007669"/>
    <property type="project" value="UniProtKB-SubCell"/>
</dbReference>
<dbReference type="GO" id="GO:0005524">
    <property type="term" value="F:ATP binding"/>
    <property type="evidence" value="ECO:0007669"/>
    <property type="project" value="UniProtKB-KW"/>
</dbReference>
<dbReference type="PROSITE" id="PS50893">
    <property type="entry name" value="ABC_TRANSPORTER_2"/>
    <property type="match status" value="3"/>
</dbReference>
<dbReference type="InterPro" id="IPR003593">
    <property type="entry name" value="AAA+_ATPase"/>
</dbReference>
<keyword evidence="14" id="KW-0238">DNA-binding</keyword>
<gene>
    <name evidence="23" type="ORF">SADUNF_Sadunf08G0079200</name>
</gene>
<evidence type="ECO:0000259" key="22">
    <source>
        <dbReference type="PROSITE" id="PS51141"/>
    </source>
</evidence>
<dbReference type="GO" id="GO:0016887">
    <property type="term" value="F:ATP hydrolysis activity"/>
    <property type="evidence" value="ECO:0007669"/>
    <property type="project" value="InterPro"/>
</dbReference>
<evidence type="ECO:0000256" key="15">
    <source>
        <dbReference type="ARBA" id="ARBA00023136"/>
    </source>
</evidence>
<dbReference type="InterPro" id="IPR003439">
    <property type="entry name" value="ABC_transporter-like_ATP-bd"/>
</dbReference>
<dbReference type="SUPFAM" id="SSF52540">
    <property type="entry name" value="P-loop containing nucleoside triphosphate hydrolases"/>
    <property type="match status" value="4"/>
</dbReference>
<feature type="compositionally biased region" description="Polar residues" evidence="19">
    <location>
        <begin position="393"/>
        <end position="406"/>
    </location>
</feature>
<evidence type="ECO:0000256" key="1">
    <source>
        <dbReference type="ARBA" id="ARBA00004123"/>
    </source>
</evidence>
<dbReference type="Pfam" id="PF19055">
    <property type="entry name" value="ABC2_membrane_7"/>
    <property type="match status" value="1"/>
</dbReference>
<dbReference type="CDD" id="cd03232">
    <property type="entry name" value="ABCG_PDR_domain2"/>
    <property type="match status" value="2"/>
</dbReference>
<feature type="transmembrane region" description="Helical" evidence="20">
    <location>
        <begin position="3260"/>
        <end position="3281"/>
    </location>
</feature>
<evidence type="ECO:0000313" key="23">
    <source>
        <dbReference type="EMBL" id="KAF9677161.1"/>
    </source>
</evidence>
<evidence type="ECO:0000256" key="19">
    <source>
        <dbReference type="SAM" id="MobiDB-lite"/>
    </source>
</evidence>
<feature type="domain" description="SBP-type" evidence="22">
    <location>
        <begin position="182"/>
        <end position="259"/>
    </location>
</feature>
<evidence type="ECO:0000256" key="2">
    <source>
        <dbReference type="ARBA" id="ARBA00004141"/>
    </source>
</evidence>
<feature type="domain" description="ABC transporter" evidence="21">
    <location>
        <begin position="1940"/>
        <end position="2193"/>
    </location>
</feature>
<feature type="compositionally biased region" description="Low complexity" evidence="19">
    <location>
        <begin position="480"/>
        <end position="492"/>
    </location>
</feature>
<dbReference type="Gene3D" id="1.25.40.20">
    <property type="entry name" value="Ankyrin repeat-containing domain"/>
    <property type="match status" value="1"/>
</dbReference>
<dbReference type="FunFam" id="3.40.50.300:FF:000157">
    <property type="entry name" value="ABC transporter G family member 34"/>
    <property type="match status" value="2"/>
</dbReference>
<feature type="transmembrane region" description="Helical" evidence="20">
    <location>
        <begin position="2365"/>
        <end position="2387"/>
    </location>
</feature>
<dbReference type="PANTHER" id="PTHR19241">
    <property type="entry name" value="ATP-BINDING CASSETTE TRANSPORTER"/>
    <property type="match status" value="1"/>
</dbReference>
<evidence type="ECO:0000256" key="12">
    <source>
        <dbReference type="ARBA" id="ARBA00022989"/>
    </source>
</evidence>
<feature type="transmembrane region" description="Helical" evidence="20">
    <location>
        <begin position="3942"/>
        <end position="3961"/>
    </location>
</feature>
<feature type="transmembrane region" description="Helical" evidence="20">
    <location>
        <begin position="1672"/>
        <end position="1691"/>
    </location>
</feature>
<dbReference type="GO" id="GO:0005886">
    <property type="term" value="C:plasma membrane"/>
    <property type="evidence" value="ECO:0007669"/>
    <property type="project" value="UniProtKB-ARBA"/>
</dbReference>
<feature type="transmembrane region" description="Helical" evidence="20">
    <location>
        <begin position="2509"/>
        <end position="2532"/>
    </location>
</feature>
<evidence type="ECO:0000313" key="24">
    <source>
        <dbReference type="Proteomes" id="UP000657918"/>
    </source>
</evidence>
<feature type="domain" description="ABC transporter" evidence="21">
    <location>
        <begin position="2746"/>
        <end position="3021"/>
    </location>
</feature>
<keyword evidence="15 20" id="KW-0472">Membrane</keyword>
<proteinExistence type="inferred from homology"/>
<comment type="subcellular location">
    <subcellularLocation>
        <location evidence="2">Membrane</location>
        <topology evidence="2">Multi-pass membrane protein</topology>
    </subcellularLocation>
    <subcellularLocation>
        <location evidence="1">Nucleus</location>
    </subcellularLocation>
</comment>
<feature type="transmembrane region" description="Helical" evidence="20">
    <location>
        <begin position="3116"/>
        <end position="3137"/>
    </location>
</feature>
<dbReference type="EMBL" id="JADGMS010000008">
    <property type="protein sequence ID" value="KAF9677161.1"/>
    <property type="molecule type" value="Genomic_DNA"/>
</dbReference>
<keyword evidence="6" id="KW-0479">Metal-binding</keyword>
<organism evidence="23 24">
    <name type="scientific">Salix dunnii</name>
    <dbReference type="NCBI Taxonomy" id="1413687"/>
    <lineage>
        <taxon>Eukaryota</taxon>
        <taxon>Viridiplantae</taxon>
        <taxon>Streptophyta</taxon>
        <taxon>Embryophyta</taxon>
        <taxon>Tracheophyta</taxon>
        <taxon>Spermatophyta</taxon>
        <taxon>Magnoliopsida</taxon>
        <taxon>eudicotyledons</taxon>
        <taxon>Gunneridae</taxon>
        <taxon>Pentapetalae</taxon>
        <taxon>rosids</taxon>
        <taxon>fabids</taxon>
        <taxon>Malpighiales</taxon>
        <taxon>Salicaceae</taxon>
        <taxon>Saliceae</taxon>
        <taxon>Salix</taxon>
    </lineage>
</organism>
<feature type="transmembrane region" description="Helical" evidence="20">
    <location>
        <begin position="3915"/>
        <end position="3935"/>
    </location>
</feature>
<feature type="transmembrane region" description="Helical" evidence="20">
    <location>
        <begin position="2319"/>
        <end position="2344"/>
    </location>
</feature>
<accession>A0A835JZ50</accession>
<dbReference type="InterPro" id="IPR013581">
    <property type="entry name" value="PDR_assoc"/>
</dbReference>
<keyword evidence="8" id="KW-0547">Nucleotide-binding</keyword>
<keyword evidence="11" id="KW-0067">ATP-binding</keyword>
<dbReference type="OrthoDB" id="245989at2759"/>
<feature type="transmembrane region" description="Helical" evidence="20">
    <location>
        <begin position="1864"/>
        <end position="1882"/>
    </location>
</feature>
<dbReference type="Proteomes" id="UP000657918">
    <property type="component" value="Chromosome 8"/>
</dbReference>
<keyword evidence="13" id="KW-0805">Transcription regulation</keyword>
<dbReference type="Pfam" id="PF03110">
    <property type="entry name" value="SBP"/>
    <property type="match status" value="1"/>
</dbReference>
<dbReference type="PROSITE" id="PS51141">
    <property type="entry name" value="ZF_SBP"/>
    <property type="match status" value="1"/>
</dbReference>
<feature type="compositionally biased region" description="Basic and acidic residues" evidence="19">
    <location>
        <begin position="440"/>
        <end position="453"/>
    </location>
</feature>
<evidence type="ECO:0000256" key="17">
    <source>
        <dbReference type="ARBA" id="ARBA00023242"/>
    </source>
</evidence>
<feature type="transmembrane region" description="Helical" evidence="20">
    <location>
        <begin position="3995"/>
        <end position="4018"/>
    </location>
</feature>
<dbReference type="InterPro" id="IPR043926">
    <property type="entry name" value="ABCG_dom"/>
</dbReference>
<feature type="transmembrane region" description="Helical" evidence="20">
    <location>
        <begin position="3887"/>
        <end position="3909"/>
    </location>
</feature>
<feature type="transmembrane region" description="Helical" evidence="20">
    <location>
        <begin position="3772"/>
        <end position="3790"/>
    </location>
</feature>
<feature type="transmembrane region" description="Helical" evidence="20">
    <location>
        <begin position="1782"/>
        <end position="1804"/>
    </location>
</feature>
<dbReference type="InterPro" id="IPR004333">
    <property type="entry name" value="SBP_dom"/>
</dbReference>
<evidence type="ECO:0000256" key="3">
    <source>
        <dbReference type="ARBA" id="ARBA00006012"/>
    </source>
</evidence>
<dbReference type="InterPro" id="IPR013525">
    <property type="entry name" value="ABC2_TM"/>
</dbReference>
<evidence type="ECO:0000256" key="6">
    <source>
        <dbReference type="ARBA" id="ARBA00022723"/>
    </source>
</evidence>